<name>A0ACB5RCN6_9CLOT</name>
<reference evidence="1" key="1">
    <citation type="journal article" date="2025" name="Int. J. Syst. Evol. Microbiol.">
        <title>Inconstantimicrobium mannanitabidum sp. nov., a novel member of the family Clostridiaceae isolated from anoxic soil under the treatment of reductive soil disinfestation.</title>
        <authorList>
            <person name="Ueki A."/>
            <person name="Tonouchi A."/>
            <person name="Honma S."/>
            <person name="Kaku N."/>
            <person name="Ueki K."/>
        </authorList>
    </citation>
    <scope>NUCLEOTIDE SEQUENCE</scope>
    <source>
        <strain evidence="1">TW13</strain>
    </source>
</reference>
<keyword evidence="2" id="KW-1185">Reference proteome</keyword>
<accession>A0ACB5RCN6</accession>
<comment type="caution">
    <text evidence="1">The sequence shown here is derived from an EMBL/GenBank/DDBJ whole genome shotgun (WGS) entry which is preliminary data.</text>
</comment>
<proteinExistence type="predicted"/>
<protein>
    <submittedName>
        <fullName evidence="1">Cytidine deaminase</fullName>
    </submittedName>
</protein>
<organism evidence="1 2">
    <name type="scientific">Inconstantimicrobium mannanitabidum</name>
    <dbReference type="NCBI Taxonomy" id="1604901"/>
    <lineage>
        <taxon>Bacteria</taxon>
        <taxon>Bacillati</taxon>
        <taxon>Bacillota</taxon>
        <taxon>Clostridia</taxon>
        <taxon>Eubacteriales</taxon>
        <taxon>Clostridiaceae</taxon>
        <taxon>Inconstantimicrobium</taxon>
    </lineage>
</organism>
<sequence length="129" mass="14236">MIFDELYNIAKKTLNPRQISKNSSASSVAAAILTDKGNVYTGVCIDTPCSMGFCAEHAAIASMITAGENRIVKLVAVYKDGSIIPPCGRCREFICQIHDDNYKCAVMVRKDTIVTIDDLLPYSWERNNL</sequence>
<gene>
    <name evidence="1" type="ORF">rsdtw13_18300</name>
</gene>
<dbReference type="Proteomes" id="UP001058074">
    <property type="component" value="Unassembled WGS sequence"/>
</dbReference>
<evidence type="ECO:0000313" key="2">
    <source>
        <dbReference type="Proteomes" id="UP001058074"/>
    </source>
</evidence>
<evidence type="ECO:0000313" key="1">
    <source>
        <dbReference type="EMBL" id="GKX66572.1"/>
    </source>
</evidence>
<dbReference type="EMBL" id="BROD01000001">
    <property type="protein sequence ID" value="GKX66572.1"/>
    <property type="molecule type" value="Genomic_DNA"/>
</dbReference>